<dbReference type="InterPro" id="IPR045864">
    <property type="entry name" value="aa-tRNA-synth_II/BPL/LPL"/>
</dbReference>
<dbReference type="InterPro" id="IPR008988">
    <property type="entry name" value="Transcriptional_repressor_C"/>
</dbReference>
<dbReference type="RefSeq" id="WP_382371308.1">
    <property type="nucleotide sequence ID" value="NZ_JBHRZI010000011.1"/>
</dbReference>
<dbReference type="InterPro" id="IPR004143">
    <property type="entry name" value="BPL_LPL_catalytic"/>
</dbReference>
<evidence type="ECO:0000256" key="1">
    <source>
        <dbReference type="ARBA" id="ARBA00022598"/>
    </source>
</evidence>
<evidence type="ECO:0000313" key="8">
    <source>
        <dbReference type="Proteomes" id="UP001595690"/>
    </source>
</evidence>
<dbReference type="Gene3D" id="2.30.30.100">
    <property type="match status" value="1"/>
</dbReference>
<comment type="caution">
    <text evidence="7">The sequence shown here is derived from an EMBL/GenBank/DDBJ whole genome shotgun (WGS) entry which is preliminary data.</text>
</comment>
<proteinExistence type="predicted"/>
<evidence type="ECO:0000256" key="3">
    <source>
        <dbReference type="ARBA" id="ARBA00022840"/>
    </source>
</evidence>
<dbReference type="InterPro" id="IPR003142">
    <property type="entry name" value="BPL_C"/>
</dbReference>
<dbReference type="InterPro" id="IPR004408">
    <property type="entry name" value="Biotin_CoA_COase_ligase"/>
</dbReference>
<keyword evidence="8" id="KW-1185">Reference proteome</keyword>
<dbReference type="Gene3D" id="3.30.930.10">
    <property type="entry name" value="Bira Bifunctional Protein, Domain 2"/>
    <property type="match status" value="1"/>
</dbReference>
<dbReference type="SUPFAM" id="SSF50037">
    <property type="entry name" value="C-terminal domain of transcriptional repressors"/>
    <property type="match status" value="1"/>
</dbReference>
<dbReference type="Proteomes" id="UP001595690">
    <property type="component" value="Unassembled WGS sequence"/>
</dbReference>
<protein>
    <recommendedName>
        <fullName evidence="5">biotin--[biotin carboxyl-carrier protein] ligase</fullName>
        <ecNumber evidence="5">6.3.4.15</ecNumber>
    </recommendedName>
</protein>
<accession>A0ABV8BPF3</accession>
<dbReference type="PANTHER" id="PTHR12835">
    <property type="entry name" value="BIOTIN PROTEIN LIGASE"/>
    <property type="match status" value="1"/>
</dbReference>
<sequence length="267" mass="27462">MTSALDAEELRSRLVAPNGPYAALDVVAKTASTNADLASSGGADRTVLIALEQTAGQGRRGRTWASPEGGLYCSVLFRPAGVPAAQLPWLNLIAGLALVRVARSVGVEASLKWPNDLLLGAGAGKGAGILSEITADGSVVVGIGLNVAELPSDVEPAPGGLAPTSLEDLDATELDRGELAFRLLVELAQLEGVWRKNGGDAVESGVLEEYVEHSSTIGQRVRVELSGGLEILGVAQRVEPDGTLVVRGDDGRSHGVSAGDVVHLRPA</sequence>
<evidence type="ECO:0000256" key="5">
    <source>
        <dbReference type="ARBA" id="ARBA00024227"/>
    </source>
</evidence>
<evidence type="ECO:0000256" key="4">
    <source>
        <dbReference type="ARBA" id="ARBA00023267"/>
    </source>
</evidence>
<dbReference type="SUPFAM" id="SSF55681">
    <property type="entry name" value="Class II aaRS and biotin synthetases"/>
    <property type="match status" value="1"/>
</dbReference>
<dbReference type="EMBL" id="JBHRZI010000011">
    <property type="protein sequence ID" value="MFC3891770.1"/>
    <property type="molecule type" value="Genomic_DNA"/>
</dbReference>
<gene>
    <name evidence="7" type="ORF">ACFOWZ_09790</name>
</gene>
<organism evidence="7 8">
    <name type="scientific">Lentzea rhizosphaerae</name>
    <dbReference type="NCBI Taxonomy" id="2041025"/>
    <lineage>
        <taxon>Bacteria</taxon>
        <taxon>Bacillati</taxon>
        <taxon>Actinomycetota</taxon>
        <taxon>Actinomycetes</taxon>
        <taxon>Pseudonocardiales</taxon>
        <taxon>Pseudonocardiaceae</taxon>
        <taxon>Lentzea</taxon>
    </lineage>
</organism>
<evidence type="ECO:0000259" key="6">
    <source>
        <dbReference type="PROSITE" id="PS51733"/>
    </source>
</evidence>
<dbReference type="NCBIfam" id="TIGR00121">
    <property type="entry name" value="birA_ligase"/>
    <property type="match status" value="1"/>
</dbReference>
<evidence type="ECO:0000313" key="7">
    <source>
        <dbReference type="EMBL" id="MFC3891770.1"/>
    </source>
</evidence>
<keyword evidence="3" id="KW-0067">ATP-binding</keyword>
<dbReference type="Pfam" id="PF02237">
    <property type="entry name" value="BPL_C"/>
    <property type="match status" value="1"/>
</dbReference>
<keyword evidence="4" id="KW-0092">Biotin</keyword>
<reference evidence="8" key="1">
    <citation type="journal article" date="2019" name="Int. J. Syst. Evol. Microbiol.">
        <title>The Global Catalogue of Microorganisms (GCM) 10K type strain sequencing project: providing services to taxonomists for standard genome sequencing and annotation.</title>
        <authorList>
            <consortium name="The Broad Institute Genomics Platform"/>
            <consortium name="The Broad Institute Genome Sequencing Center for Infectious Disease"/>
            <person name="Wu L."/>
            <person name="Ma J."/>
        </authorList>
    </citation>
    <scope>NUCLEOTIDE SEQUENCE [LARGE SCALE GENOMIC DNA]</scope>
    <source>
        <strain evidence="8">CGMCC 4.7405</strain>
    </source>
</reference>
<dbReference type="EC" id="6.3.4.15" evidence="5"/>
<evidence type="ECO:0000256" key="2">
    <source>
        <dbReference type="ARBA" id="ARBA00022741"/>
    </source>
</evidence>
<feature type="domain" description="BPL/LPL catalytic" evidence="6">
    <location>
        <begin position="22"/>
        <end position="195"/>
    </location>
</feature>
<dbReference type="Pfam" id="PF03099">
    <property type="entry name" value="BPL_LplA_LipB"/>
    <property type="match status" value="1"/>
</dbReference>
<dbReference type="CDD" id="cd16442">
    <property type="entry name" value="BPL"/>
    <property type="match status" value="1"/>
</dbReference>
<name>A0ABV8BPF3_9PSEU</name>
<keyword evidence="2" id="KW-0547">Nucleotide-binding</keyword>
<dbReference type="GO" id="GO:0004077">
    <property type="term" value="F:biotin--[biotin carboxyl-carrier protein] ligase activity"/>
    <property type="evidence" value="ECO:0007669"/>
    <property type="project" value="UniProtKB-EC"/>
</dbReference>
<dbReference type="PANTHER" id="PTHR12835:SF5">
    <property type="entry name" value="BIOTIN--PROTEIN LIGASE"/>
    <property type="match status" value="1"/>
</dbReference>
<dbReference type="PROSITE" id="PS51733">
    <property type="entry name" value="BPL_LPL_CATALYTIC"/>
    <property type="match status" value="1"/>
</dbReference>
<keyword evidence="1 7" id="KW-0436">Ligase</keyword>